<sequence>MLLKYCAGYGEVNVVSLVSKSRRLLVAVRSSLYLLDWGVAGDAALRLLTTVDQGLPDNVINEGKADAYGRFWAGNLIGYGPSASSGGGFYLLDSDAVNVS</sequence>
<organism evidence="2 3">
    <name type="scientific">Operophtera brumata</name>
    <name type="common">Winter moth</name>
    <name type="synonym">Phalaena brumata</name>
    <dbReference type="NCBI Taxonomy" id="104452"/>
    <lineage>
        <taxon>Eukaryota</taxon>
        <taxon>Metazoa</taxon>
        <taxon>Ecdysozoa</taxon>
        <taxon>Arthropoda</taxon>
        <taxon>Hexapoda</taxon>
        <taxon>Insecta</taxon>
        <taxon>Pterygota</taxon>
        <taxon>Neoptera</taxon>
        <taxon>Endopterygota</taxon>
        <taxon>Lepidoptera</taxon>
        <taxon>Glossata</taxon>
        <taxon>Ditrysia</taxon>
        <taxon>Geometroidea</taxon>
        <taxon>Geometridae</taxon>
        <taxon>Larentiinae</taxon>
        <taxon>Operophtera</taxon>
    </lineage>
</organism>
<dbReference type="InterPro" id="IPR013658">
    <property type="entry name" value="SGL"/>
</dbReference>
<feature type="domain" description="SMP-30/Gluconolactonase/LRE-like region" evidence="1">
    <location>
        <begin position="16"/>
        <end position="95"/>
    </location>
</feature>
<dbReference type="EMBL" id="JTDY01000281">
    <property type="protein sequence ID" value="KOB77930.1"/>
    <property type="molecule type" value="Genomic_DNA"/>
</dbReference>
<dbReference type="InterPro" id="IPR011042">
    <property type="entry name" value="6-blade_b-propeller_TolB-like"/>
</dbReference>
<gene>
    <name evidence="2" type="ORF">OBRU01_01453</name>
</gene>
<accession>A0A0L7LR62</accession>
<proteinExistence type="predicted"/>
<dbReference type="Pfam" id="PF08450">
    <property type="entry name" value="SGL"/>
    <property type="match status" value="1"/>
</dbReference>
<evidence type="ECO:0000313" key="2">
    <source>
        <dbReference type="EMBL" id="KOB77930.1"/>
    </source>
</evidence>
<keyword evidence="3" id="KW-1185">Reference proteome</keyword>
<reference evidence="2 3" key="1">
    <citation type="journal article" date="2015" name="Genome Biol. Evol.">
        <title>The genome of winter moth (Operophtera brumata) provides a genomic perspective on sexual dimorphism and phenology.</title>
        <authorList>
            <person name="Derks M.F."/>
            <person name="Smit S."/>
            <person name="Salis L."/>
            <person name="Schijlen E."/>
            <person name="Bossers A."/>
            <person name="Mateman C."/>
            <person name="Pijl A.S."/>
            <person name="de Ridder D."/>
            <person name="Groenen M.A."/>
            <person name="Visser M.E."/>
            <person name="Megens H.J."/>
        </authorList>
    </citation>
    <scope>NUCLEOTIDE SEQUENCE [LARGE SCALE GENOMIC DNA]</scope>
    <source>
        <strain evidence="2">WM2013NL</strain>
        <tissue evidence="2">Head and thorax</tissue>
    </source>
</reference>
<dbReference type="Proteomes" id="UP000037510">
    <property type="component" value="Unassembled WGS sequence"/>
</dbReference>
<protein>
    <submittedName>
        <fullName evidence="2">Putative anterior fat body protein</fullName>
    </submittedName>
</protein>
<evidence type="ECO:0000259" key="1">
    <source>
        <dbReference type="Pfam" id="PF08450"/>
    </source>
</evidence>
<dbReference type="AlphaFoldDB" id="A0A0L7LR62"/>
<dbReference type="Gene3D" id="2.120.10.30">
    <property type="entry name" value="TolB, C-terminal domain"/>
    <property type="match status" value="1"/>
</dbReference>
<name>A0A0L7LR62_OPEBR</name>
<comment type="caution">
    <text evidence="2">The sequence shown here is derived from an EMBL/GenBank/DDBJ whole genome shotgun (WGS) entry which is preliminary data.</text>
</comment>
<evidence type="ECO:0000313" key="3">
    <source>
        <dbReference type="Proteomes" id="UP000037510"/>
    </source>
</evidence>